<keyword evidence="1" id="KW-0732">Signal</keyword>
<gene>
    <name evidence="2" type="ORF">DAERI_080079</name>
</gene>
<name>A0A2I9DJ29_9DEIO</name>
<dbReference type="RefSeq" id="WP_103129670.1">
    <property type="nucleotide sequence ID" value="NZ_BFAG01000008.1"/>
</dbReference>
<feature type="chain" id="PRO_5014346968" evidence="1">
    <location>
        <begin position="20"/>
        <end position="169"/>
    </location>
</feature>
<evidence type="ECO:0000313" key="2">
    <source>
        <dbReference type="EMBL" id="GBF06288.1"/>
    </source>
</evidence>
<evidence type="ECO:0000313" key="3">
    <source>
        <dbReference type="Proteomes" id="UP000236569"/>
    </source>
</evidence>
<proteinExistence type="predicted"/>
<evidence type="ECO:0000256" key="1">
    <source>
        <dbReference type="SAM" id="SignalP"/>
    </source>
</evidence>
<protein>
    <submittedName>
        <fullName evidence="2">Uncharacterized protein</fullName>
    </submittedName>
</protein>
<dbReference type="Proteomes" id="UP000236569">
    <property type="component" value="Unassembled WGS sequence"/>
</dbReference>
<keyword evidence="3" id="KW-1185">Reference proteome</keyword>
<feature type="signal peptide" evidence="1">
    <location>
        <begin position="1"/>
        <end position="19"/>
    </location>
</feature>
<reference evidence="3" key="1">
    <citation type="submission" date="2018-01" db="EMBL/GenBank/DDBJ databases">
        <title>Draft Genome Sequence of the Radioresistant Bacterium Deinococcus aerius TR0125, Isolated from the Higher Atmosphere above Japan.</title>
        <authorList>
            <person name="Satoh K."/>
            <person name="Arai H."/>
            <person name="Sanzen T."/>
            <person name="Kawaguchi Y."/>
            <person name="Hayashi H."/>
            <person name="Yokobori S."/>
            <person name="Yamagishi A."/>
            <person name="Oono Y."/>
            <person name="Narumi I."/>
        </authorList>
    </citation>
    <scope>NUCLEOTIDE SEQUENCE [LARGE SCALE GENOMIC DNA]</scope>
    <source>
        <strain evidence="3">TR0125</strain>
    </source>
</reference>
<organism evidence="2 3">
    <name type="scientific">Deinococcus aerius</name>
    <dbReference type="NCBI Taxonomy" id="200253"/>
    <lineage>
        <taxon>Bacteria</taxon>
        <taxon>Thermotogati</taxon>
        <taxon>Deinococcota</taxon>
        <taxon>Deinococci</taxon>
        <taxon>Deinococcales</taxon>
        <taxon>Deinococcaceae</taxon>
        <taxon>Deinococcus</taxon>
    </lineage>
</organism>
<accession>A0A2I9DJ29</accession>
<dbReference type="AlphaFoldDB" id="A0A2I9DJ29"/>
<dbReference type="EMBL" id="BFAG01000008">
    <property type="protein sequence ID" value="GBF06288.1"/>
    <property type="molecule type" value="Genomic_DNA"/>
</dbReference>
<comment type="caution">
    <text evidence="2">The sequence shown here is derived from an EMBL/GenBank/DDBJ whole genome shotgun (WGS) entry which is preliminary data.</text>
</comment>
<sequence>MIPRLFLASLLALTGIAAADRYPDNLAPFQNVCLYAFVADDIRQVTGAEVLTEMRRFAGRANLPVTSTDCTRNSGTTITLLIGLQVALDRQNFAYYLASQGIVTRPDVRVDAAHMLFQGTVVWESGAIGFGPADQLTRQFWLNRVDVQMAEFVQDWWRSHPARRLAWRP</sequence>